<sequence>MLFGFEKNREIIPEIYRSLDKKDLIMTFLIQYNSCVEDEMKIPLIYGKQAKSIQEAFDNFIKDISKAKFGKIKTIFKWNEFQERRLIFQTRNLKKYNLNQILKFYRNGLYFDAQSLFSDYVYDKISRQNPDEMIDQQGNIIVVNKKFAIWALCKKIDIYNLEIENEIQKISTFVEKNNFEKLYIVCPRNENFKHFIEIKHFLYDLNKTMVKLVPYKISNQLIRRNKCQ</sequence>
<organism evidence="1 2">
    <name type="scientific">Campylobacter taeniopygiae</name>
    <dbReference type="NCBI Taxonomy" id="2510188"/>
    <lineage>
        <taxon>Bacteria</taxon>
        <taxon>Pseudomonadati</taxon>
        <taxon>Campylobacterota</taxon>
        <taxon>Epsilonproteobacteria</taxon>
        <taxon>Campylobacterales</taxon>
        <taxon>Campylobacteraceae</taxon>
        <taxon>Campylobacter</taxon>
    </lineage>
</organism>
<proteinExistence type="predicted"/>
<dbReference type="RefSeq" id="WP_137623762.1">
    <property type="nucleotide sequence ID" value="NZ_NXLY01000006.1"/>
</dbReference>
<protein>
    <submittedName>
        <fullName evidence="1">Uncharacterized protein</fullName>
    </submittedName>
</protein>
<name>A0ABY2TIY0_9BACT</name>
<reference evidence="1 2" key="1">
    <citation type="submission" date="2018-05" db="EMBL/GenBank/DDBJ databases">
        <title>Novel Campyloabacter and Helicobacter Species and Strains.</title>
        <authorList>
            <person name="Mannion A.J."/>
            <person name="Shen Z."/>
            <person name="Fox J.G."/>
        </authorList>
    </citation>
    <scope>NUCLEOTIDE SEQUENCE [LARGE SCALE GENOMIC DNA]</scope>
    <source>
        <strain evidence="2">MIT10-5678</strain>
    </source>
</reference>
<gene>
    <name evidence="1" type="ORF">CQA75_03995</name>
</gene>
<dbReference type="EMBL" id="NXLY01000006">
    <property type="protein sequence ID" value="TKX34066.1"/>
    <property type="molecule type" value="Genomic_DNA"/>
</dbReference>
<accession>A0ABY2TIY0</accession>
<comment type="caution">
    <text evidence="1">The sequence shown here is derived from an EMBL/GenBank/DDBJ whole genome shotgun (WGS) entry which is preliminary data.</text>
</comment>
<dbReference type="Proteomes" id="UP000309584">
    <property type="component" value="Unassembled WGS sequence"/>
</dbReference>
<keyword evidence="2" id="KW-1185">Reference proteome</keyword>
<evidence type="ECO:0000313" key="1">
    <source>
        <dbReference type="EMBL" id="TKX34066.1"/>
    </source>
</evidence>
<evidence type="ECO:0000313" key="2">
    <source>
        <dbReference type="Proteomes" id="UP000309584"/>
    </source>
</evidence>